<sequence length="522" mass="60470">MGKRRIITASAIFLISIILIWYNAFERIKTYDKNIRIVENIKANNRLTDGEDRLHKLYNISKKNILFIKDLIELDFKAKQPTNLSALKFLRFLEIDENYFQARYIDLNGMEIIRVDNTNDGISILPDTQLQNKGERYYFKETIKLKSGEVFISGLDFNVENGKVEVPYRPTIRFFTPVFDENNLKGIVGLNFNVNNWLKNFSDLDIGLLNADNEVFYHEDEVRFSTSKVDLTEIDEKDNPVYFSKSISFDGAHNWTIYTKPDFTLINENSKSYKFSTFQTAAILTLGILIFLIIIYSLYQKNKYITALNENSEHRLLERNTLLKEIHHRVKNNLQIITSLLSLQSSFIDDEQVKGLFRYGQYRINSMAIVHEMLYKNSDLSRINYGEYLHQLVGTLITSMKGSKNQIKLHINVDDLFLNIDTSIPLGLLINEIVTNSLKYGFKNGEGTISIEVRKLKYPNFILHIGDNGTGFPDDINFRNTVTLGLKLIHKLALQLRGNVEKDNSKKGTHYIITFQEIEQTS</sequence>
<feature type="domain" description="Histidine kinase/HSP90-like ATPase" evidence="9">
    <location>
        <begin position="421"/>
        <end position="519"/>
    </location>
</feature>
<dbReference type="SUPFAM" id="SSF103190">
    <property type="entry name" value="Sensory domain-like"/>
    <property type="match status" value="1"/>
</dbReference>
<evidence type="ECO:0000256" key="8">
    <source>
        <dbReference type="SAM" id="Phobius"/>
    </source>
</evidence>
<dbReference type="Proteomes" id="UP000199440">
    <property type="component" value="Unassembled WGS sequence"/>
</dbReference>
<keyword evidence="11" id="KW-1185">Reference proteome</keyword>
<evidence type="ECO:0000256" key="1">
    <source>
        <dbReference type="ARBA" id="ARBA00000085"/>
    </source>
</evidence>
<evidence type="ECO:0000256" key="6">
    <source>
        <dbReference type="ARBA" id="ARBA00022777"/>
    </source>
</evidence>
<dbReference type="InterPro" id="IPR003594">
    <property type="entry name" value="HATPase_dom"/>
</dbReference>
<dbReference type="PANTHER" id="PTHR41523">
    <property type="entry name" value="TWO-COMPONENT SYSTEM SENSOR PROTEIN"/>
    <property type="match status" value="1"/>
</dbReference>
<dbReference type="SUPFAM" id="SSF55874">
    <property type="entry name" value="ATPase domain of HSP90 chaperone/DNA topoisomerase II/histidine kinase"/>
    <property type="match status" value="1"/>
</dbReference>
<dbReference type="PANTHER" id="PTHR41523:SF8">
    <property type="entry name" value="ETHYLENE RESPONSE SENSOR PROTEIN"/>
    <property type="match status" value="1"/>
</dbReference>
<keyword evidence="4" id="KW-0808">Transferase</keyword>
<keyword evidence="6 10" id="KW-0418">Kinase</keyword>
<dbReference type="EMBL" id="FNGV01000001">
    <property type="protein sequence ID" value="SDL31104.1"/>
    <property type="molecule type" value="Genomic_DNA"/>
</dbReference>
<organism evidence="10 11">
    <name type="scientific">Kriegella aquimaris</name>
    <dbReference type="NCBI Taxonomy" id="192904"/>
    <lineage>
        <taxon>Bacteria</taxon>
        <taxon>Pseudomonadati</taxon>
        <taxon>Bacteroidota</taxon>
        <taxon>Flavobacteriia</taxon>
        <taxon>Flavobacteriales</taxon>
        <taxon>Flavobacteriaceae</taxon>
        <taxon>Kriegella</taxon>
    </lineage>
</organism>
<dbReference type="STRING" id="192904.SAMN04488514_101357"/>
<feature type="transmembrane region" description="Helical" evidence="8">
    <location>
        <begin position="281"/>
        <end position="299"/>
    </location>
</feature>
<dbReference type="GO" id="GO:0004673">
    <property type="term" value="F:protein histidine kinase activity"/>
    <property type="evidence" value="ECO:0007669"/>
    <property type="project" value="UniProtKB-EC"/>
</dbReference>
<dbReference type="InterPro" id="IPR029151">
    <property type="entry name" value="Sensor-like_sf"/>
</dbReference>
<evidence type="ECO:0000256" key="3">
    <source>
        <dbReference type="ARBA" id="ARBA00022553"/>
    </source>
</evidence>
<keyword evidence="8" id="KW-0812">Transmembrane</keyword>
<dbReference type="InterPro" id="IPR011495">
    <property type="entry name" value="Sig_transdc_His_kin_sub2_dim/P"/>
</dbReference>
<dbReference type="Pfam" id="PF02518">
    <property type="entry name" value="HATPase_c"/>
    <property type="match status" value="1"/>
</dbReference>
<dbReference type="GO" id="GO:0005524">
    <property type="term" value="F:ATP binding"/>
    <property type="evidence" value="ECO:0007669"/>
    <property type="project" value="UniProtKB-KW"/>
</dbReference>
<reference evidence="10 11" key="1">
    <citation type="submission" date="2016-10" db="EMBL/GenBank/DDBJ databases">
        <authorList>
            <person name="de Groot N.N."/>
        </authorList>
    </citation>
    <scope>NUCLEOTIDE SEQUENCE [LARGE SCALE GENOMIC DNA]</scope>
    <source>
        <strain evidence="10 11">DSM 19886</strain>
    </source>
</reference>
<keyword evidence="5" id="KW-0547">Nucleotide-binding</keyword>
<evidence type="ECO:0000256" key="5">
    <source>
        <dbReference type="ARBA" id="ARBA00022741"/>
    </source>
</evidence>
<feature type="transmembrane region" description="Helical" evidence="8">
    <location>
        <begin position="6"/>
        <end position="25"/>
    </location>
</feature>
<proteinExistence type="predicted"/>
<dbReference type="SMART" id="SM00387">
    <property type="entry name" value="HATPase_c"/>
    <property type="match status" value="1"/>
</dbReference>
<dbReference type="AlphaFoldDB" id="A0A1G9J1T3"/>
<dbReference type="InterPro" id="IPR048760">
    <property type="entry name" value="VP0354-like_sensor_dom"/>
</dbReference>
<keyword evidence="3" id="KW-0597">Phosphoprotein</keyword>
<evidence type="ECO:0000256" key="2">
    <source>
        <dbReference type="ARBA" id="ARBA00012438"/>
    </source>
</evidence>
<name>A0A1G9J1T3_9FLAO</name>
<dbReference type="Gene3D" id="3.30.565.10">
    <property type="entry name" value="Histidine kinase-like ATPase, C-terminal domain"/>
    <property type="match status" value="1"/>
</dbReference>
<evidence type="ECO:0000256" key="7">
    <source>
        <dbReference type="ARBA" id="ARBA00022840"/>
    </source>
</evidence>
<dbReference type="Gene3D" id="3.30.450.20">
    <property type="entry name" value="PAS domain"/>
    <property type="match status" value="2"/>
</dbReference>
<dbReference type="EC" id="2.7.13.3" evidence="2"/>
<keyword evidence="7" id="KW-0067">ATP-binding</keyword>
<evidence type="ECO:0000313" key="11">
    <source>
        <dbReference type="Proteomes" id="UP000199440"/>
    </source>
</evidence>
<protein>
    <recommendedName>
        <fullName evidence="2">histidine kinase</fullName>
        <ecNumber evidence="2">2.7.13.3</ecNumber>
    </recommendedName>
</protein>
<dbReference type="OrthoDB" id="9767435at2"/>
<gene>
    <name evidence="10" type="ORF">SAMN04488514_101357</name>
</gene>
<evidence type="ECO:0000313" key="10">
    <source>
        <dbReference type="EMBL" id="SDL31104.1"/>
    </source>
</evidence>
<keyword evidence="8" id="KW-1133">Transmembrane helix</keyword>
<evidence type="ECO:0000256" key="4">
    <source>
        <dbReference type="ARBA" id="ARBA00022679"/>
    </source>
</evidence>
<dbReference type="Pfam" id="PF21623">
    <property type="entry name" value="HK_sensor_dom_bact"/>
    <property type="match status" value="1"/>
</dbReference>
<comment type="catalytic activity">
    <reaction evidence="1">
        <text>ATP + protein L-histidine = ADP + protein N-phospho-L-histidine.</text>
        <dbReference type="EC" id="2.7.13.3"/>
    </reaction>
</comment>
<accession>A0A1G9J1T3</accession>
<evidence type="ECO:0000259" key="9">
    <source>
        <dbReference type="SMART" id="SM00387"/>
    </source>
</evidence>
<keyword evidence="8" id="KW-0472">Membrane</keyword>
<dbReference type="RefSeq" id="WP_089884671.1">
    <property type="nucleotide sequence ID" value="NZ_FNGV01000001.1"/>
</dbReference>
<dbReference type="InterPro" id="IPR036890">
    <property type="entry name" value="HATPase_C_sf"/>
</dbReference>
<dbReference type="Pfam" id="PF07568">
    <property type="entry name" value="HisKA_2"/>
    <property type="match status" value="1"/>
</dbReference>